<accession>A0A0A9E1J5</accession>
<organism evidence="1">
    <name type="scientific">Arundo donax</name>
    <name type="common">Giant reed</name>
    <name type="synonym">Donax arundinaceus</name>
    <dbReference type="NCBI Taxonomy" id="35708"/>
    <lineage>
        <taxon>Eukaryota</taxon>
        <taxon>Viridiplantae</taxon>
        <taxon>Streptophyta</taxon>
        <taxon>Embryophyta</taxon>
        <taxon>Tracheophyta</taxon>
        <taxon>Spermatophyta</taxon>
        <taxon>Magnoliopsida</taxon>
        <taxon>Liliopsida</taxon>
        <taxon>Poales</taxon>
        <taxon>Poaceae</taxon>
        <taxon>PACMAD clade</taxon>
        <taxon>Arundinoideae</taxon>
        <taxon>Arundineae</taxon>
        <taxon>Arundo</taxon>
    </lineage>
</organism>
<protein>
    <submittedName>
        <fullName evidence="1">Uncharacterized protein</fullName>
    </submittedName>
</protein>
<evidence type="ECO:0000313" key="1">
    <source>
        <dbReference type="EMBL" id="JAD94624.1"/>
    </source>
</evidence>
<dbReference type="EMBL" id="GBRH01203271">
    <property type="protein sequence ID" value="JAD94624.1"/>
    <property type="molecule type" value="Transcribed_RNA"/>
</dbReference>
<reference evidence="1" key="2">
    <citation type="journal article" date="2015" name="Data Brief">
        <title>Shoot transcriptome of the giant reed, Arundo donax.</title>
        <authorList>
            <person name="Barrero R.A."/>
            <person name="Guerrero F.D."/>
            <person name="Moolhuijzen P."/>
            <person name="Goolsby J.A."/>
            <person name="Tidwell J."/>
            <person name="Bellgard S.E."/>
            <person name="Bellgard M.I."/>
        </authorList>
    </citation>
    <scope>NUCLEOTIDE SEQUENCE</scope>
    <source>
        <tissue evidence="1">Shoot tissue taken approximately 20 cm above the soil surface</tissue>
    </source>
</reference>
<dbReference type="AlphaFoldDB" id="A0A0A9E1J5"/>
<proteinExistence type="predicted"/>
<name>A0A0A9E1J5_ARUDO</name>
<reference evidence="1" key="1">
    <citation type="submission" date="2014-09" db="EMBL/GenBank/DDBJ databases">
        <authorList>
            <person name="Magalhaes I.L.F."/>
            <person name="Oliveira U."/>
            <person name="Santos F.R."/>
            <person name="Vidigal T.H.D.A."/>
            <person name="Brescovit A.D."/>
            <person name="Santos A.J."/>
        </authorList>
    </citation>
    <scope>NUCLEOTIDE SEQUENCE</scope>
    <source>
        <tissue evidence="1">Shoot tissue taken approximately 20 cm above the soil surface</tissue>
    </source>
</reference>
<sequence length="70" mass="8396">MIPDLKELAVLTEVRIEAWPEYPRVQDNTYRSTKILELKTSCRLQTYSMLFCAYPKEKLCRNCVYFLKMI</sequence>